<sequence length="84" mass="9507">MLIKQQIQLSVTLNTTQTEMDFLDSFFFIKAGHKSLPTAAEVDSLSKQFNKHPRPAPVKIEHFNLLVKFGPSVVIEEALTLHML</sequence>
<dbReference type="OrthoDB" id="2906425at2759"/>
<organism evidence="1 2">
    <name type="scientific">[Emmonsia] crescens</name>
    <dbReference type="NCBI Taxonomy" id="73230"/>
    <lineage>
        <taxon>Eukaryota</taxon>
        <taxon>Fungi</taxon>
        <taxon>Dikarya</taxon>
        <taxon>Ascomycota</taxon>
        <taxon>Pezizomycotina</taxon>
        <taxon>Eurotiomycetes</taxon>
        <taxon>Eurotiomycetidae</taxon>
        <taxon>Onygenales</taxon>
        <taxon>Ajellomycetaceae</taxon>
        <taxon>Emergomyces</taxon>
    </lineage>
</organism>
<dbReference type="EMBL" id="LCZI01001263">
    <property type="protein sequence ID" value="KKZ61619.1"/>
    <property type="molecule type" value="Genomic_DNA"/>
</dbReference>
<evidence type="ECO:0000313" key="1">
    <source>
        <dbReference type="EMBL" id="KKZ61619.1"/>
    </source>
</evidence>
<protein>
    <submittedName>
        <fullName evidence="1">Uncharacterized protein</fullName>
    </submittedName>
</protein>
<evidence type="ECO:0000313" key="2">
    <source>
        <dbReference type="Proteomes" id="UP000034164"/>
    </source>
</evidence>
<accession>A0A0G2IZN7</accession>
<dbReference type="AlphaFoldDB" id="A0A0G2IZN7"/>
<dbReference type="Proteomes" id="UP000034164">
    <property type="component" value="Unassembled WGS sequence"/>
</dbReference>
<comment type="caution">
    <text evidence="1">The sequence shown here is derived from an EMBL/GenBank/DDBJ whole genome shotgun (WGS) entry which is preliminary data.</text>
</comment>
<dbReference type="VEuPathDB" id="FungiDB:EMCG_03865"/>
<proteinExistence type="predicted"/>
<reference evidence="2" key="1">
    <citation type="journal article" date="2015" name="PLoS Genet.">
        <title>The dynamic genome and transcriptome of the human fungal pathogen Blastomyces and close relative Emmonsia.</title>
        <authorList>
            <person name="Munoz J.F."/>
            <person name="Gauthier G.M."/>
            <person name="Desjardins C.A."/>
            <person name="Gallo J.E."/>
            <person name="Holder J."/>
            <person name="Sullivan T.D."/>
            <person name="Marty A.J."/>
            <person name="Carmen J.C."/>
            <person name="Chen Z."/>
            <person name="Ding L."/>
            <person name="Gujja S."/>
            <person name="Magrini V."/>
            <person name="Misas E."/>
            <person name="Mitreva M."/>
            <person name="Priest M."/>
            <person name="Saif S."/>
            <person name="Whiston E.A."/>
            <person name="Young S."/>
            <person name="Zeng Q."/>
            <person name="Goldman W.E."/>
            <person name="Mardis E.R."/>
            <person name="Taylor J.W."/>
            <person name="McEwen J.G."/>
            <person name="Clay O.K."/>
            <person name="Klein B.S."/>
            <person name="Cuomo C.A."/>
        </authorList>
    </citation>
    <scope>NUCLEOTIDE SEQUENCE [LARGE SCALE GENOMIC DNA]</scope>
    <source>
        <strain evidence="2">UAMH 3008</strain>
    </source>
</reference>
<name>A0A0G2IZN7_9EURO</name>
<gene>
    <name evidence="1" type="ORF">EMCG_03865</name>
</gene>